<evidence type="ECO:0000313" key="1">
    <source>
        <dbReference type="EMBL" id="CAD8115509.1"/>
    </source>
</evidence>
<reference evidence="1" key="1">
    <citation type="submission" date="2021-01" db="EMBL/GenBank/DDBJ databases">
        <authorList>
            <consortium name="Genoscope - CEA"/>
            <person name="William W."/>
        </authorList>
    </citation>
    <scope>NUCLEOTIDE SEQUENCE</scope>
</reference>
<proteinExistence type="predicted"/>
<evidence type="ECO:0000313" key="2">
    <source>
        <dbReference type="Proteomes" id="UP000692954"/>
    </source>
</evidence>
<protein>
    <submittedName>
        <fullName evidence="1">Uncharacterized protein</fullName>
    </submittedName>
</protein>
<name>A0A8S1QI73_9CILI</name>
<dbReference type="Proteomes" id="UP000692954">
    <property type="component" value="Unassembled WGS sequence"/>
</dbReference>
<keyword evidence="2" id="KW-1185">Reference proteome</keyword>
<organism evidence="1 2">
    <name type="scientific">Paramecium sonneborni</name>
    <dbReference type="NCBI Taxonomy" id="65129"/>
    <lineage>
        <taxon>Eukaryota</taxon>
        <taxon>Sar</taxon>
        <taxon>Alveolata</taxon>
        <taxon>Ciliophora</taxon>
        <taxon>Intramacronucleata</taxon>
        <taxon>Oligohymenophorea</taxon>
        <taxon>Peniculida</taxon>
        <taxon>Parameciidae</taxon>
        <taxon>Paramecium</taxon>
    </lineage>
</organism>
<gene>
    <name evidence="1" type="ORF">PSON_ATCC_30995.1.T1080155</name>
</gene>
<sequence length="92" mass="10946">MPNLTISYMEALRFLQQKIGTKCSIKFKTGQLNYQLLSIGFHYTYSQLTDYKQDELDSNNFAYSNQLSIQKIITKMNLFFKDDINQLFWLIK</sequence>
<accession>A0A8S1QI73</accession>
<comment type="caution">
    <text evidence="1">The sequence shown here is derived from an EMBL/GenBank/DDBJ whole genome shotgun (WGS) entry which is preliminary data.</text>
</comment>
<dbReference type="AlphaFoldDB" id="A0A8S1QI73"/>
<dbReference type="EMBL" id="CAJJDN010000108">
    <property type="protein sequence ID" value="CAD8115509.1"/>
    <property type="molecule type" value="Genomic_DNA"/>
</dbReference>